<dbReference type="PATRIC" id="fig|1122148.6.peg.706"/>
<dbReference type="RefSeq" id="WP_054646436.1">
    <property type="nucleotide sequence ID" value="NZ_FUXS01000001.1"/>
</dbReference>
<feature type="compositionally biased region" description="Basic and acidic residues" evidence="1">
    <location>
        <begin position="241"/>
        <end position="255"/>
    </location>
</feature>
<feature type="compositionally biased region" description="Polar residues" evidence="1">
    <location>
        <begin position="117"/>
        <end position="127"/>
    </location>
</feature>
<proteinExistence type="predicted"/>
<evidence type="ECO:0008006" key="5">
    <source>
        <dbReference type="Google" id="ProtNLM"/>
    </source>
</evidence>
<reference evidence="3 4" key="1">
    <citation type="journal article" date="2015" name="Genome Announc.">
        <title>Expanding the biotechnology potential of lactobacilli through comparative genomics of 213 strains and associated genera.</title>
        <authorList>
            <person name="Sun Z."/>
            <person name="Harris H.M."/>
            <person name="McCann A."/>
            <person name="Guo C."/>
            <person name="Argimon S."/>
            <person name="Zhang W."/>
            <person name="Yang X."/>
            <person name="Jeffery I.B."/>
            <person name="Cooney J.C."/>
            <person name="Kagawa T.F."/>
            <person name="Liu W."/>
            <person name="Song Y."/>
            <person name="Salvetti E."/>
            <person name="Wrobel A."/>
            <person name="Rasinkangas P."/>
            <person name="Parkhill J."/>
            <person name="Rea M.C."/>
            <person name="O'Sullivan O."/>
            <person name="Ritari J."/>
            <person name="Douillard F.P."/>
            <person name="Paul Ross R."/>
            <person name="Yang R."/>
            <person name="Briner A.E."/>
            <person name="Felis G.E."/>
            <person name="de Vos W.M."/>
            <person name="Barrangou R."/>
            <person name="Klaenhammer T.R."/>
            <person name="Caufield P.W."/>
            <person name="Cui Y."/>
            <person name="Zhang H."/>
            <person name="O'Toole P.W."/>
        </authorList>
    </citation>
    <scope>NUCLEOTIDE SEQUENCE [LARGE SCALE GENOMIC DNA]</scope>
    <source>
        <strain evidence="3 4">DSM 20690</strain>
    </source>
</reference>
<evidence type="ECO:0000313" key="3">
    <source>
        <dbReference type="EMBL" id="KRN79275.1"/>
    </source>
</evidence>
<dbReference type="Proteomes" id="UP000051565">
    <property type="component" value="Unassembled WGS sequence"/>
</dbReference>
<accession>A0A0R2JQ76</accession>
<feature type="signal peptide" evidence="2">
    <location>
        <begin position="1"/>
        <end position="21"/>
    </location>
</feature>
<organism evidence="3 4">
    <name type="scientific">Fructilactobacillus lindneri DSM 20690 = JCM 11027</name>
    <dbReference type="NCBI Taxonomy" id="1122148"/>
    <lineage>
        <taxon>Bacteria</taxon>
        <taxon>Bacillati</taxon>
        <taxon>Bacillota</taxon>
        <taxon>Bacilli</taxon>
        <taxon>Lactobacillales</taxon>
        <taxon>Lactobacillaceae</taxon>
        <taxon>Fructilactobacillus</taxon>
    </lineage>
</organism>
<evidence type="ECO:0000256" key="2">
    <source>
        <dbReference type="SAM" id="SignalP"/>
    </source>
</evidence>
<protein>
    <recommendedName>
        <fullName evidence="5">MucBP domain-containing protein</fullName>
    </recommendedName>
</protein>
<evidence type="ECO:0000313" key="4">
    <source>
        <dbReference type="Proteomes" id="UP000051565"/>
    </source>
</evidence>
<evidence type="ECO:0000256" key="1">
    <source>
        <dbReference type="SAM" id="MobiDB-lite"/>
    </source>
</evidence>
<name>A0A0R2JQ76_9LACO</name>
<feature type="compositionally biased region" description="Basic and acidic residues" evidence="1">
    <location>
        <begin position="211"/>
        <end position="234"/>
    </location>
</feature>
<keyword evidence="2" id="KW-0732">Signal</keyword>
<keyword evidence="4" id="KW-1185">Reference proteome</keyword>
<comment type="caution">
    <text evidence="3">The sequence shown here is derived from an EMBL/GenBank/DDBJ whole genome shotgun (WGS) entry which is preliminary data.</text>
</comment>
<dbReference type="AlphaFoldDB" id="A0A0R2JQ76"/>
<gene>
    <name evidence="3" type="ORF">IV52_GL000684</name>
</gene>
<feature type="compositionally biased region" description="Basic and acidic residues" evidence="1">
    <location>
        <begin position="129"/>
        <end position="205"/>
    </location>
</feature>
<sequence>MKKQAYILGTSLLVMSGLTFATTISASAQIFDVSARQFFKDKDGKINSQYRFDFTTVDAKSAKDIQAPPLPGYHLKPGSKMLVAGSDAVIFDYEKNEEVTTPTPTPTPTTNPGIPTENSKQIDNSKTIPVEKEHQDKADNEAKIETTTDDKLESKTDKTEKKQNNSIKSDESNQSKDDNLQVKKSDNVKTEIVDKTESKDDKVQEQQENSKSVHDSLVRETKNENKDKAIDKSKINLVGDNKMESKINKSEKPSEKNPAAITEIPSKSIKQIPAADKNSKSTLTKQSDALIYTNNEIPTLKTSSLNAKNITKGVPYQPINDSKSLKNYVKDAPAVTEIKVANNHDFLKEHGEMTPSVTLQSVKGKTVKIKNKKLKDINGTQSKTEKAKLPAL</sequence>
<dbReference type="EMBL" id="JQBT01000032">
    <property type="protein sequence ID" value="KRN79275.1"/>
    <property type="molecule type" value="Genomic_DNA"/>
</dbReference>
<feature type="chain" id="PRO_5038597006" description="MucBP domain-containing protein" evidence="2">
    <location>
        <begin position="22"/>
        <end position="392"/>
    </location>
</feature>
<dbReference type="STRING" id="53444.AYR59_06920"/>
<feature type="region of interest" description="Disordered" evidence="1">
    <location>
        <begin position="97"/>
        <end position="283"/>
    </location>
</feature>